<evidence type="ECO:0000256" key="1">
    <source>
        <dbReference type="ARBA" id="ARBA00022729"/>
    </source>
</evidence>
<dbReference type="Proteomes" id="UP000051515">
    <property type="component" value="Unassembled WGS sequence"/>
</dbReference>
<name>A0A0R1KJ17_9LACO</name>
<keyword evidence="4" id="KW-1185">Reference proteome</keyword>
<evidence type="ECO:0008006" key="5">
    <source>
        <dbReference type="Google" id="ProtNLM"/>
    </source>
</evidence>
<reference evidence="3 4" key="1">
    <citation type="journal article" date="2015" name="Genome Announc.">
        <title>Expanding the biotechnology potential of lactobacilli through comparative genomics of 213 strains and associated genera.</title>
        <authorList>
            <person name="Sun Z."/>
            <person name="Harris H.M."/>
            <person name="McCann A."/>
            <person name="Guo C."/>
            <person name="Argimon S."/>
            <person name="Zhang W."/>
            <person name="Yang X."/>
            <person name="Jeffery I.B."/>
            <person name="Cooney J.C."/>
            <person name="Kagawa T.F."/>
            <person name="Liu W."/>
            <person name="Song Y."/>
            <person name="Salvetti E."/>
            <person name="Wrobel A."/>
            <person name="Rasinkangas P."/>
            <person name="Parkhill J."/>
            <person name="Rea M.C."/>
            <person name="O'Sullivan O."/>
            <person name="Ritari J."/>
            <person name="Douillard F.P."/>
            <person name="Paul Ross R."/>
            <person name="Yang R."/>
            <person name="Briner A.E."/>
            <person name="Felis G.E."/>
            <person name="de Vos W.M."/>
            <person name="Barrangou R."/>
            <person name="Klaenhammer T.R."/>
            <person name="Caufield P.W."/>
            <person name="Cui Y."/>
            <person name="Zhang H."/>
            <person name="O'Toole P.W."/>
        </authorList>
    </citation>
    <scope>NUCLEOTIDE SEQUENCE [LARGE SCALE GENOMIC DNA]</scope>
    <source>
        <strain evidence="3 4">DSM 19674</strain>
    </source>
</reference>
<evidence type="ECO:0000313" key="4">
    <source>
        <dbReference type="Proteomes" id="UP000051515"/>
    </source>
</evidence>
<dbReference type="Pfam" id="PF12978">
    <property type="entry name" value="DUF3862"/>
    <property type="match status" value="1"/>
</dbReference>
<feature type="transmembrane region" description="Helical" evidence="2">
    <location>
        <begin position="14"/>
        <end position="33"/>
    </location>
</feature>
<protein>
    <recommendedName>
        <fullName evidence="5">DUF3862 domain-containing protein</fullName>
    </recommendedName>
</protein>
<dbReference type="PATRIC" id="fig|1423788.3.peg.1536"/>
<dbReference type="Gene3D" id="3.30.1450.10">
    <property type="match status" value="2"/>
</dbReference>
<keyword evidence="1" id="KW-0732">Signal</keyword>
<dbReference type="RefSeq" id="WP_056951721.1">
    <property type="nucleotide sequence ID" value="NZ_AZDY01000036.1"/>
</dbReference>
<proteinExistence type="predicted"/>
<keyword evidence="2" id="KW-0472">Membrane</keyword>
<keyword evidence="2" id="KW-1133">Transmembrane helix</keyword>
<accession>A0A0R1KJ17</accession>
<organism evidence="3 4">
    <name type="scientific">Companilactobacillus bobalius DSM 19674</name>
    <dbReference type="NCBI Taxonomy" id="1423788"/>
    <lineage>
        <taxon>Bacteria</taxon>
        <taxon>Bacillati</taxon>
        <taxon>Bacillota</taxon>
        <taxon>Bacilli</taxon>
        <taxon>Lactobacillales</taxon>
        <taxon>Lactobacillaceae</taxon>
        <taxon>Companilactobacillus</taxon>
        <taxon>Companilactobacillus bobalius</taxon>
    </lineage>
</organism>
<sequence length="215" mass="24519">MNENEKKPFYRRNWFWITILSIIIVVSATTYIANYSYYKDEADQANVDQRKDQSERKQAEKNPSLVAKYNSIKTGKNGYSRKVITNLLGNPTETQIMDKKGKEITATWNKTDNNNQVMIQITFFKNIAKSKSIQGLDIDRENSLTLADFNKLKNGDNYNRVISVLGDPDDYSDINGIRTLTYVSDLSEADPSQNASIDIKLSDNKIIAKSQVNLK</sequence>
<dbReference type="EMBL" id="AZDY01000036">
    <property type="protein sequence ID" value="KRK83533.1"/>
    <property type="molecule type" value="Genomic_DNA"/>
</dbReference>
<dbReference type="InterPro" id="IPR024418">
    <property type="entry name" value="DUF3862"/>
</dbReference>
<keyword evidence="2" id="KW-0812">Transmembrane</keyword>
<gene>
    <name evidence="3" type="ORF">FC78_GL001490</name>
</gene>
<evidence type="ECO:0000313" key="3">
    <source>
        <dbReference type="EMBL" id="KRK83533.1"/>
    </source>
</evidence>
<dbReference type="AlphaFoldDB" id="A0A0R1KJ17"/>
<comment type="caution">
    <text evidence="3">The sequence shown here is derived from an EMBL/GenBank/DDBJ whole genome shotgun (WGS) entry which is preliminary data.</text>
</comment>
<dbReference type="InterPro" id="IPR037873">
    <property type="entry name" value="BamE-like"/>
</dbReference>
<evidence type="ECO:0000256" key="2">
    <source>
        <dbReference type="SAM" id="Phobius"/>
    </source>
</evidence>